<name>A0A1C7MX90_GRIFR</name>
<accession>A0A1C7MX90</accession>
<dbReference type="AlphaFoldDB" id="A0A1C7MX90"/>
<organism evidence="1 2">
    <name type="scientific">Grifola frondosa</name>
    <name type="common">Maitake</name>
    <name type="synonym">Polyporus frondosus</name>
    <dbReference type="NCBI Taxonomy" id="5627"/>
    <lineage>
        <taxon>Eukaryota</taxon>
        <taxon>Fungi</taxon>
        <taxon>Dikarya</taxon>
        <taxon>Basidiomycota</taxon>
        <taxon>Agaricomycotina</taxon>
        <taxon>Agaricomycetes</taxon>
        <taxon>Polyporales</taxon>
        <taxon>Grifolaceae</taxon>
        <taxon>Grifola</taxon>
    </lineage>
</organism>
<keyword evidence="2" id="KW-1185">Reference proteome</keyword>
<sequence length="86" mass="8639">MLPILHLPGSIGPDLGNLSECVIIPGHSALNAVSAAPGSLLASIHDGCDTATAELVPVLVIPSYSSSAALALRVTSAHSHPFPLHA</sequence>
<reference evidence="1 2" key="1">
    <citation type="submission" date="2016-03" db="EMBL/GenBank/DDBJ databases">
        <title>Whole genome sequencing of Grifola frondosa 9006-11.</title>
        <authorList>
            <person name="Min B."/>
            <person name="Park H."/>
            <person name="Kim J.-G."/>
            <person name="Cho H."/>
            <person name="Oh Y.-L."/>
            <person name="Kong W.-S."/>
            <person name="Choi I.-G."/>
        </authorList>
    </citation>
    <scope>NUCLEOTIDE SEQUENCE [LARGE SCALE GENOMIC DNA]</scope>
    <source>
        <strain evidence="1 2">9006-11</strain>
    </source>
</reference>
<gene>
    <name evidence="1" type="ORF">A0H81_01118</name>
</gene>
<comment type="caution">
    <text evidence="1">The sequence shown here is derived from an EMBL/GenBank/DDBJ whole genome shotgun (WGS) entry which is preliminary data.</text>
</comment>
<evidence type="ECO:0000313" key="1">
    <source>
        <dbReference type="EMBL" id="OBZ79714.1"/>
    </source>
</evidence>
<evidence type="ECO:0000313" key="2">
    <source>
        <dbReference type="Proteomes" id="UP000092993"/>
    </source>
</evidence>
<dbReference type="Proteomes" id="UP000092993">
    <property type="component" value="Unassembled WGS sequence"/>
</dbReference>
<protein>
    <submittedName>
        <fullName evidence="1">Uncharacterized protein</fullName>
    </submittedName>
</protein>
<proteinExistence type="predicted"/>
<dbReference type="EMBL" id="LUGG01000001">
    <property type="protein sequence ID" value="OBZ79714.1"/>
    <property type="molecule type" value="Genomic_DNA"/>
</dbReference>